<dbReference type="OrthoDB" id="166212at2759"/>
<dbReference type="Proteomes" id="UP000245119">
    <property type="component" value="Linkage Group LG3"/>
</dbReference>
<dbReference type="AlphaFoldDB" id="A0A2T7PN89"/>
<dbReference type="PANTHER" id="PTHR23011:SF12">
    <property type="entry name" value="CYCLIC NUCLEOTIDE-BINDING DOMAIN-CONTAINING PROTEIN"/>
    <property type="match status" value="1"/>
</dbReference>
<evidence type="ECO:0000313" key="3">
    <source>
        <dbReference type="EMBL" id="PVD34884.1"/>
    </source>
</evidence>
<evidence type="ECO:0000256" key="1">
    <source>
        <dbReference type="SAM" id="MobiDB-lite"/>
    </source>
</evidence>
<dbReference type="CDD" id="cd00038">
    <property type="entry name" value="CAP_ED"/>
    <property type="match status" value="1"/>
</dbReference>
<feature type="region of interest" description="Disordered" evidence="1">
    <location>
        <begin position="733"/>
        <end position="756"/>
    </location>
</feature>
<dbReference type="EMBL" id="PZQS01000003">
    <property type="protein sequence ID" value="PVD34884.1"/>
    <property type="molecule type" value="Genomic_DNA"/>
</dbReference>
<sequence length="778" mass="87882">MDTCCPQSAGRLKSDLLSHSIDCRLTRDGGEGGATLWPLHSHCGQQPEVTPPEGWLARQPWCSWTGENGPTKLETLSSEKQRGQFCAGSVQECLGFVAMMTTSRVVTVVVCRCRDSCVQFAGAGDVRKCEVMGNEDECKDKHSRALADQNEVPEVPSNKTVVMETSVECSSAVPVVAAGNDHQLYHLQGQITLAEYRARAEAAAEYEVEHNWLLKEQEEIRARNLLLTKRKLTILLPEDDSLENISNRLEEVQSMVKPKAEFSTLLKDLPSEQKDRILKLAYTNADVFKRDRRKDWKPQDRLLSAIRTVFLMTCACVSSRRYFNSADPEAGPAVMRKQRKLHAEGSRGKGVGKYSLSSEMQLALTTPPEYRTHQHLKRVQWLLRTTKAFQHLFPEELEKDVAMVVGYERYDDNRHIAYQGRAPERFYYVLAGRVQQLKEYKLSLGCIIKPMGFMNKNATSDPEELEHQWLREYHLVAKGTVEVLTVHRDDFIRLQHTVQGPPIDFLWSIELFKEFPCDLFLQNPDAIDFKYYGQNRVVAKDINKTPWLYVVKSGFVKVVRAQRVIDVQNENKFALQPTEELGCGRSFSHAHAMLDLLAKQRRMKTDTDIVLPEKASSTSVLPPISLSFHEPNISKTNSYSNKTHVVRSVPVGGSRRGSTNILVPRGTFLTRERTEAGSGAGASPLLLPSGVALGKKPKKEPIMRRAYLQLDLLRPGDVFGLEDIAEKFRYREDDEEEGLEHFDSPTNPDHQGPPISLVSDGAELIKINKRIFHAARAE</sequence>
<dbReference type="Gene3D" id="2.60.120.10">
    <property type="entry name" value="Jelly Rolls"/>
    <property type="match status" value="1"/>
</dbReference>
<name>A0A2T7PN89_POMCA</name>
<proteinExistence type="predicted"/>
<feature type="domain" description="Cyclic nucleotide-binding" evidence="2">
    <location>
        <begin position="388"/>
        <end position="494"/>
    </location>
</feature>
<evidence type="ECO:0000313" key="4">
    <source>
        <dbReference type="Proteomes" id="UP000245119"/>
    </source>
</evidence>
<dbReference type="InterPro" id="IPR018490">
    <property type="entry name" value="cNMP-bd_dom_sf"/>
</dbReference>
<evidence type="ECO:0000259" key="2">
    <source>
        <dbReference type="PROSITE" id="PS50042"/>
    </source>
</evidence>
<dbReference type="PROSITE" id="PS50042">
    <property type="entry name" value="CNMP_BINDING_3"/>
    <property type="match status" value="1"/>
</dbReference>
<protein>
    <recommendedName>
        <fullName evidence="2">Cyclic nucleotide-binding domain-containing protein</fullName>
    </recommendedName>
</protein>
<accession>A0A2T7PN89</accession>
<keyword evidence="4" id="KW-1185">Reference proteome</keyword>
<dbReference type="InterPro" id="IPR014710">
    <property type="entry name" value="RmlC-like_jellyroll"/>
</dbReference>
<dbReference type="InterPro" id="IPR000595">
    <property type="entry name" value="cNMP-bd_dom"/>
</dbReference>
<dbReference type="SUPFAM" id="SSF51206">
    <property type="entry name" value="cAMP-binding domain-like"/>
    <property type="match status" value="2"/>
</dbReference>
<comment type="caution">
    <text evidence="3">The sequence shown here is derived from an EMBL/GenBank/DDBJ whole genome shotgun (WGS) entry which is preliminary data.</text>
</comment>
<dbReference type="PANTHER" id="PTHR23011">
    <property type="entry name" value="CYCLIC NUCLEOTIDE-BINDING DOMAIN CONTAINING PROTEIN"/>
    <property type="match status" value="1"/>
</dbReference>
<dbReference type="STRING" id="400727.A0A2T7PN89"/>
<gene>
    <name evidence="3" type="ORF">C0Q70_06164</name>
</gene>
<organism evidence="3 4">
    <name type="scientific">Pomacea canaliculata</name>
    <name type="common">Golden apple snail</name>
    <dbReference type="NCBI Taxonomy" id="400727"/>
    <lineage>
        <taxon>Eukaryota</taxon>
        <taxon>Metazoa</taxon>
        <taxon>Spiralia</taxon>
        <taxon>Lophotrochozoa</taxon>
        <taxon>Mollusca</taxon>
        <taxon>Gastropoda</taxon>
        <taxon>Caenogastropoda</taxon>
        <taxon>Architaenioglossa</taxon>
        <taxon>Ampullarioidea</taxon>
        <taxon>Ampullariidae</taxon>
        <taxon>Pomacea</taxon>
    </lineage>
</organism>
<reference evidence="3 4" key="1">
    <citation type="submission" date="2018-04" db="EMBL/GenBank/DDBJ databases">
        <title>The genome of golden apple snail Pomacea canaliculata provides insight into stress tolerance and invasive adaptation.</title>
        <authorList>
            <person name="Liu C."/>
            <person name="Liu B."/>
            <person name="Ren Y."/>
            <person name="Zhang Y."/>
            <person name="Wang H."/>
            <person name="Li S."/>
            <person name="Jiang F."/>
            <person name="Yin L."/>
            <person name="Zhang G."/>
            <person name="Qian W."/>
            <person name="Fan W."/>
        </authorList>
    </citation>
    <scope>NUCLEOTIDE SEQUENCE [LARGE SCALE GENOMIC DNA]</scope>
    <source>
        <strain evidence="3">SZHN2017</strain>
        <tissue evidence="3">Muscle</tissue>
    </source>
</reference>